<reference evidence="1 2" key="1">
    <citation type="submission" date="2023-09" db="EMBL/GenBank/DDBJ databases">
        <authorList>
            <person name="Wang M."/>
        </authorList>
    </citation>
    <scope>NUCLEOTIDE SEQUENCE [LARGE SCALE GENOMIC DNA]</scope>
    <source>
        <strain evidence="1">GT-2023</strain>
        <tissue evidence="1">Liver</tissue>
    </source>
</reference>
<organism evidence="1 2">
    <name type="scientific">Cirrhinus molitorella</name>
    <name type="common">mud carp</name>
    <dbReference type="NCBI Taxonomy" id="172907"/>
    <lineage>
        <taxon>Eukaryota</taxon>
        <taxon>Metazoa</taxon>
        <taxon>Chordata</taxon>
        <taxon>Craniata</taxon>
        <taxon>Vertebrata</taxon>
        <taxon>Euteleostomi</taxon>
        <taxon>Actinopterygii</taxon>
        <taxon>Neopterygii</taxon>
        <taxon>Teleostei</taxon>
        <taxon>Ostariophysi</taxon>
        <taxon>Cypriniformes</taxon>
        <taxon>Cyprinidae</taxon>
        <taxon>Labeoninae</taxon>
        <taxon>Labeonini</taxon>
        <taxon>Cirrhinus</taxon>
    </lineage>
</organism>
<name>A0ABR3NSA8_9TELE</name>
<gene>
    <name evidence="1" type="ORF">QQF64_026159</name>
</gene>
<evidence type="ECO:0000313" key="1">
    <source>
        <dbReference type="EMBL" id="KAL1279486.1"/>
    </source>
</evidence>
<keyword evidence="2" id="KW-1185">Reference proteome</keyword>
<accession>A0ABR3NSA8</accession>
<dbReference type="EMBL" id="JAYMGO010000003">
    <property type="protein sequence ID" value="KAL1279486.1"/>
    <property type="molecule type" value="Genomic_DNA"/>
</dbReference>
<proteinExistence type="predicted"/>
<comment type="caution">
    <text evidence="1">The sequence shown here is derived from an EMBL/GenBank/DDBJ whole genome shotgun (WGS) entry which is preliminary data.</text>
</comment>
<dbReference type="Proteomes" id="UP001558613">
    <property type="component" value="Unassembled WGS sequence"/>
</dbReference>
<protein>
    <submittedName>
        <fullName evidence="1">Uncharacterized protein</fullName>
    </submittedName>
</protein>
<evidence type="ECO:0000313" key="2">
    <source>
        <dbReference type="Proteomes" id="UP001558613"/>
    </source>
</evidence>
<sequence length="93" mass="10825">MSNEKIFEELEKEFQIVGDIVAALIEGSKKSLERLQDIALKPNPLSTPDYIDLMIESENKGKPGFHDRTQSLMEVRERRQRSSARFPQEKCFR</sequence>